<evidence type="ECO:0000256" key="16">
    <source>
        <dbReference type="ARBA" id="ARBA00048647"/>
    </source>
</evidence>
<dbReference type="GO" id="GO:0005783">
    <property type="term" value="C:endoplasmic reticulum"/>
    <property type="evidence" value="ECO:0007669"/>
    <property type="project" value="UniProtKB-SubCell"/>
</dbReference>
<organism>
    <name type="scientific">Branchiostoma floridae</name>
    <name type="common">Florida lancelet</name>
    <name type="synonym">Amphioxus</name>
    <dbReference type="NCBI Taxonomy" id="7739"/>
    <lineage>
        <taxon>Eukaryota</taxon>
        <taxon>Metazoa</taxon>
        <taxon>Chordata</taxon>
        <taxon>Cephalochordata</taxon>
        <taxon>Leptocardii</taxon>
        <taxon>Amphioxiformes</taxon>
        <taxon>Branchiostomatidae</taxon>
        <taxon>Branchiostoma</taxon>
    </lineage>
</organism>
<dbReference type="Pfam" id="PF10250">
    <property type="entry name" value="O-FucT"/>
    <property type="match status" value="1"/>
</dbReference>
<dbReference type="GO" id="GO:0007219">
    <property type="term" value="P:Notch signaling pathway"/>
    <property type="evidence" value="ECO:0007669"/>
    <property type="project" value="UniProtKB-KW"/>
</dbReference>
<dbReference type="EC" id="2.4.1.221" evidence="4"/>
<dbReference type="Gene3D" id="3.40.50.11350">
    <property type="match status" value="1"/>
</dbReference>
<evidence type="ECO:0000256" key="7">
    <source>
        <dbReference type="ARBA" id="ARBA00022679"/>
    </source>
</evidence>
<keyword evidence="13" id="KW-0119">Carbohydrate metabolism</keyword>
<dbReference type="CDD" id="cd11302">
    <property type="entry name" value="O-FucT-1"/>
    <property type="match status" value="1"/>
</dbReference>
<comment type="subcellular location">
    <subcellularLocation>
        <location evidence="1">Endoplasmic reticulum</location>
    </subcellularLocation>
</comment>
<dbReference type="GO" id="GO:0046922">
    <property type="term" value="F:peptide-O-fucosyltransferase activity"/>
    <property type="evidence" value="ECO:0007669"/>
    <property type="project" value="UniProtKB-EC"/>
</dbReference>
<dbReference type="FunCoup" id="C3Y1L7">
    <property type="interactions" value="839"/>
</dbReference>
<keyword evidence="11" id="KW-0325">Glycoprotein</keyword>
<proteinExistence type="inferred from homology"/>
<keyword evidence="6" id="KW-0328">Glycosyltransferase</keyword>
<keyword evidence="7" id="KW-0808">Transferase</keyword>
<dbReference type="AlphaFoldDB" id="C3Y1L7"/>
<dbReference type="InterPro" id="IPR039922">
    <property type="entry name" value="POFUT1"/>
</dbReference>
<evidence type="ECO:0000256" key="10">
    <source>
        <dbReference type="ARBA" id="ARBA00023157"/>
    </source>
</evidence>
<evidence type="ECO:0000256" key="12">
    <source>
        <dbReference type="ARBA" id="ARBA00023253"/>
    </source>
</evidence>
<dbReference type="GO" id="GO:0006004">
    <property type="term" value="P:fucose metabolic process"/>
    <property type="evidence" value="ECO:0007669"/>
    <property type="project" value="UniProtKB-KW"/>
</dbReference>
<dbReference type="Gene3D" id="3.40.50.11340">
    <property type="match status" value="1"/>
</dbReference>
<evidence type="ECO:0000256" key="5">
    <source>
        <dbReference type="ARBA" id="ARBA00021745"/>
    </source>
</evidence>
<protein>
    <recommendedName>
        <fullName evidence="5">GDP-fucose protein O-fucosyltransferase 1</fullName>
        <ecNumber evidence="4">2.4.1.221</ecNumber>
    </recommendedName>
    <alternativeName>
        <fullName evidence="14">Peptide-O-fucosyltransferase 1</fullName>
    </alternativeName>
</protein>
<evidence type="ECO:0000256" key="11">
    <source>
        <dbReference type="ARBA" id="ARBA00023180"/>
    </source>
</evidence>
<name>C3Y1L7_BRAFL</name>
<comment type="catalytic activity">
    <reaction evidence="15">
        <text>L-threonyl-[protein] + GDP-beta-L-fucose = 3-O-(alpha-L-fucosyl)-L-threonyl-[protein] + GDP + H(+)</text>
        <dbReference type="Rhea" id="RHEA:70491"/>
        <dbReference type="Rhea" id="RHEA-COMP:11060"/>
        <dbReference type="Rhea" id="RHEA-COMP:17915"/>
        <dbReference type="ChEBI" id="CHEBI:15378"/>
        <dbReference type="ChEBI" id="CHEBI:30013"/>
        <dbReference type="ChEBI" id="CHEBI:57273"/>
        <dbReference type="ChEBI" id="CHEBI:58189"/>
        <dbReference type="ChEBI" id="CHEBI:189631"/>
        <dbReference type="EC" id="2.4.1.221"/>
    </reaction>
    <physiologicalReaction direction="left-to-right" evidence="15">
        <dbReference type="Rhea" id="RHEA:70492"/>
    </physiologicalReaction>
</comment>
<dbReference type="STRING" id="7739.C3Y1L7"/>
<evidence type="ECO:0000256" key="1">
    <source>
        <dbReference type="ARBA" id="ARBA00004240"/>
    </source>
</evidence>
<evidence type="ECO:0000256" key="15">
    <source>
        <dbReference type="ARBA" id="ARBA00047273"/>
    </source>
</evidence>
<comment type="catalytic activity">
    <reaction evidence="16">
        <text>L-seryl-[protein] + GDP-beta-L-fucose = 3-O-(alpha-L-fucosyl)-L-seryl-[protein] + GDP + H(+)</text>
        <dbReference type="Rhea" id="RHEA:63644"/>
        <dbReference type="Rhea" id="RHEA-COMP:9863"/>
        <dbReference type="Rhea" id="RHEA-COMP:17914"/>
        <dbReference type="ChEBI" id="CHEBI:15378"/>
        <dbReference type="ChEBI" id="CHEBI:29999"/>
        <dbReference type="ChEBI" id="CHEBI:57273"/>
        <dbReference type="ChEBI" id="CHEBI:58189"/>
        <dbReference type="ChEBI" id="CHEBI:189632"/>
        <dbReference type="EC" id="2.4.1.221"/>
    </reaction>
    <physiologicalReaction direction="left-to-right" evidence="16">
        <dbReference type="Rhea" id="RHEA:63645"/>
    </physiologicalReaction>
</comment>
<comment type="similarity">
    <text evidence="3">Belongs to the glycosyltransferase 65 family.</text>
</comment>
<dbReference type="PANTHER" id="PTHR21420">
    <property type="entry name" value="GDP-FUCOSE PROTEIN O-FUCOSYLTRANSFERASE 1"/>
    <property type="match status" value="1"/>
</dbReference>
<evidence type="ECO:0000256" key="9">
    <source>
        <dbReference type="ARBA" id="ARBA00022976"/>
    </source>
</evidence>
<keyword evidence="9" id="KW-0914">Notch signaling pathway</keyword>
<reference evidence="17" key="1">
    <citation type="journal article" date="2008" name="Nature">
        <title>The amphioxus genome and the evolution of the chordate karyotype.</title>
        <authorList>
            <consortium name="US DOE Joint Genome Institute (JGI-PGF)"/>
            <person name="Putnam N.H."/>
            <person name="Butts T."/>
            <person name="Ferrier D.E.K."/>
            <person name="Furlong R.F."/>
            <person name="Hellsten U."/>
            <person name="Kawashima T."/>
            <person name="Robinson-Rechavi M."/>
            <person name="Shoguchi E."/>
            <person name="Terry A."/>
            <person name="Yu J.-K."/>
            <person name="Benito-Gutierrez E.L."/>
            <person name="Dubchak I."/>
            <person name="Garcia-Fernandez J."/>
            <person name="Gibson-Brown J.J."/>
            <person name="Grigoriev I.V."/>
            <person name="Horton A.C."/>
            <person name="de Jong P.J."/>
            <person name="Jurka J."/>
            <person name="Kapitonov V.V."/>
            <person name="Kohara Y."/>
            <person name="Kuroki Y."/>
            <person name="Lindquist E."/>
            <person name="Lucas S."/>
            <person name="Osoegawa K."/>
            <person name="Pennacchio L.A."/>
            <person name="Salamov A.A."/>
            <person name="Satou Y."/>
            <person name="Sauka-Spengler T."/>
            <person name="Schmutz J."/>
            <person name="Shin-I T."/>
            <person name="Toyoda A."/>
            <person name="Bronner-Fraser M."/>
            <person name="Fujiyama A."/>
            <person name="Holland L.Z."/>
            <person name="Holland P.W.H."/>
            <person name="Satoh N."/>
            <person name="Rokhsar D.S."/>
        </authorList>
    </citation>
    <scope>NUCLEOTIDE SEQUENCE [LARGE SCALE GENOMIC DNA]</scope>
    <source>
        <strain evidence="17">S238N-H82</strain>
        <tissue evidence="17">Testes</tissue>
    </source>
</reference>
<evidence type="ECO:0000256" key="8">
    <source>
        <dbReference type="ARBA" id="ARBA00022824"/>
    </source>
</evidence>
<dbReference type="InterPro" id="IPR019378">
    <property type="entry name" value="GDP-Fuc_O-FucTrfase"/>
</dbReference>
<evidence type="ECO:0000256" key="2">
    <source>
        <dbReference type="ARBA" id="ARBA00004922"/>
    </source>
</evidence>
<keyword evidence="12" id="KW-0294">Fucose metabolism</keyword>
<evidence type="ECO:0000256" key="3">
    <source>
        <dbReference type="ARBA" id="ARBA00010626"/>
    </source>
</evidence>
<keyword evidence="10" id="KW-1015">Disulfide bond</keyword>
<dbReference type="PANTHER" id="PTHR21420:SF3">
    <property type="entry name" value="GDP-FUCOSE PROTEIN O-FUCOSYLTRANSFERASE 1"/>
    <property type="match status" value="1"/>
</dbReference>
<dbReference type="FunFam" id="3.40.50.11340:FF:000001">
    <property type="entry name" value="GDP-fucose protein O-fucosyltransferase 1"/>
    <property type="match status" value="1"/>
</dbReference>
<evidence type="ECO:0000256" key="6">
    <source>
        <dbReference type="ARBA" id="ARBA00022676"/>
    </source>
</evidence>
<sequence length="417" mass="47969">MKQVLRHVCRSAPPMAHFLSYDKHLVCGQPGVTVRCLCFLVFLVLQLVINTSVRGSELQWDSRGYILYCPCMGRFGNQADHFLGSLQFAKGLDRTLVLPPWIQYRHRKPPYTNLHVPFKDWFQVEPLQEYHRVLPMEDFMEQLAPEHWPPENRKSFCFTMAAQRSVDKKSCPAKEGNPFGPFWDNFDVDFVGSELYEGLSYNTQDRGMVDKWQKKFPPDQFPVLAFMGAPANFPVLPQNIDLHRFMHWSDNMVEQVSQVIDQNLPRPFVGIHLRNGMDWKSACEHVDGSRPHLFASGQCVGYDIRTAKTLTQDMCFPSKKEVLKAVRKAVKKVKAKSIYVATDNDPMLPELRKEFNQLSVFHLNPEVPQLDLAILGQADHFVGNCVSTFTAFVTRERKAANKPTTFFANNKKKKDEL</sequence>
<dbReference type="eggNOG" id="KOG3849">
    <property type="taxonomic scope" value="Eukaryota"/>
</dbReference>
<dbReference type="UniPathway" id="UPA00378"/>
<evidence type="ECO:0000256" key="13">
    <source>
        <dbReference type="ARBA" id="ARBA00023277"/>
    </source>
</evidence>
<keyword evidence="8" id="KW-0256">Endoplasmic reticulum</keyword>
<dbReference type="InParanoid" id="C3Y1L7"/>
<accession>C3Y1L7</accession>
<dbReference type="EMBL" id="GG666480">
    <property type="protein sequence ID" value="EEN65757.1"/>
    <property type="molecule type" value="Genomic_DNA"/>
</dbReference>
<evidence type="ECO:0000313" key="17">
    <source>
        <dbReference type="EMBL" id="EEN65757.1"/>
    </source>
</evidence>
<evidence type="ECO:0000256" key="14">
    <source>
        <dbReference type="ARBA" id="ARBA00033080"/>
    </source>
</evidence>
<gene>
    <name evidence="17" type="ORF">BRAFLDRAFT_78575</name>
</gene>
<comment type="pathway">
    <text evidence="2">Protein modification; protein glycosylation.</text>
</comment>
<evidence type="ECO:0000256" key="4">
    <source>
        <dbReference type="ARBA" id="ARBA00012196"/>
    </source>
</evidence>